<evidence type="ECO:0000256" key="8">
    <source>
        <dbReference type="RuleBase" id="RU363041"/>
    </source>
</evidence>
<feature type="transmembrane region" description="Helical" evidence="8">
    <location>
        <begin position="179"/>
        <end position="196"/>
    </location>
</feature>
<organism evidence="9 11">
    <name type="scientific">Clostridium coskatii</name>
    <dbReference type="NCBI Taxonomy" id="1705578"/>
    <lineage>
        <taxon>Bacteria</taxon>
        <taxon>Bacillati</taxon>
        <taxon>Bacillota</taxon>
        <taxon>Clostridia</taxon>
        <taxon>Eubacteriales</taxon>
        <taxon>Clostridiaceae</taxon>
        <taxon>Clostridium</taxon>
    </lineage>
</organism>
<evidence type="ECO:0000313" key="12">
    <source>
        <dbReference type="Proteomes" id="UP000093694"/>
    </source>
</evidence>
<evidence type="ECO:0000313" key="9">
    <source>
        <dbReference type="EMBL" id="OAA93103.1"/>
    </source>
</evidence>
<feature type="transmembrane region" description="Helical" evidence="8">
    <location>
        <begin position="72"/>
        <end position="92"/>
    </location>
</feature>
<evidence type="ECO:0000256" key="4">
    <source>
        <dbReference type="ARBA" id="ARBA00022475"/>
    </source>
</evidence>
<dbReference type="EMBL" id="LROR01000088">
    <property type="protein sequence ID" value="OBR90846.1"/>
    <property type="molecule type" value="Genomic_DNA"/>
</dbReference>
<dbReference type="Proteomes" id="UP000077384">
    <property type="component" value="Unassembled WGS sequence"/>
</dbReference>
<evidence type="ECO:0000256" key="5">
    <source>
        <dbReference type="ARBA" id="ARBA00022692"/>
    </source>
</evidence>
<dbReference type="EMBL" id="LITQ01000015">
    <property type="protein sequence ID" value="OAA93103.1"/>
    <property type="molecule type" value="Genomic_DNA"/>
</dbReference>
<comment type="similarity">
    <text evidence="2 8">Belongs to the 4-toluene sulfonate uptake permease (TSUP) (TC 2.A.102) family.</text>
</comment>
<evidence type="ECO:0000256" key="3">
    <source>
        <dbReference type="ARBA" id="ARBA00022448"/>
    </source>
</evidence>
<dbReference type="Proteomes" id="UP000093694">
    <property type="component" value="Unassembled WGS sequence"/>
</dbReference>
<comment type="caution">
    <text evidence="9">The sequence shown here is derived from an EMBL/GenBank/DDBJ whole genome shotgun (WGS) entry which is preliminary data.</text>
</comment>
<evidence type="ECO:0000256" key="7">
    <source>
        <dbReference type="ARBA" id="ARBA00023136"/>
    </source>
</evidence>
<accession>A0A166T263</accession>
<dbReference type="GO" id="GO:0005886">
    <property type="term" value="C:plasma membrane"/>
    <property type="evidence" value="ECO:0007669"/>
    <property type="project" value="UniProtKB-SubCell"/>
</dbReference>
<dbReference type="Pfam" id="PF01925">
    <property type="entry name" value="TauE"/>
    <property type="match status" value="1"/>
</dbReference>
<feature type="transmembrane region" description="Helical" evidence="8">
    <location>
        <begin position="203"/>
        <end position="223"/>
    </location>
</feature>
<reference evidence="9 11" key="1">
    <citation type="journal article" date="2015" name="Biotechnol. Bioeng.">
        <title>Genome sequence and phenotypic characterization of Caulobacter segnis.</title>
        <authorList>
            <person name="Patel S."/>
            <person name="Fletcher B."/>
            <person name="Scott D.C."/>
            <person name="Ely B."/>
        </authorList>
    </citation>
    <scope>NUCLEOTIDE SEQUENCE [LARGE SCALE GENOMIC DNA]</scope>
    <source>
        <strain evidence="9 11">PS02</strain>
    </source>
</reference>
<evidence type="ECO:0000256" key="2">
    <source>
        <dbReference type="ARBA" id="ARBA00009142"/>
    </source>
</evidence>
<feature type="transmembrane region" description="Helical" evidence="8">
    <location>
        <begin position="98"/>
        <end position="116"/>
    </location>
</feature>
<feature type="transmembrane region" description="Helical" evidence="8">
    <location>
        <begin position="229"/>
        <end position="247"/>
    </location>
</feature>
<dbReference type="AlphaFoldDB" id="A0A166T263"/>
<keyword evidence="12" id="KW-1185">Reference proteome</keyword>
<feature type="transmembrane region" description="Helical" evidence="8">
    <location>
        <begin position="136"/>
        <end position="167"/>
    </location>
</feature>
<evidence type="ECO:0000256" key="6">
    <source>
        <dbReference type="ARBA" id="ARBA00022989"/>
    </source>
</evidence>
<dbReference type="RefSeq" id="WP_063601215.1">
    <property type="nucleotide sequence ID" value="NZ_LITQ01000015.1"/>
</dbReference>
<protein>
    <recommendedName>
        <fullName evidence="8">Probable membrane transporter protein</fullName>
    </recommendedName>
</protein>
<dbReference type="InterPro" id="IPR052017">
    <property type="entry name" value="TSUP"/>
</dbReference>
<sequence length="251" mass="27103">MTNNLIFLCIICFFSAVVDSISGGGGIISLPAFLLIGIPPHLALGTNKFTSCCSTLSSSIKFTQSKKVDFKILKYLLPFSFIGATLGVNVVLSIKSRYLNVIVLILLLFVGLYSLFSKNIGLEDKFKHISPKNICLGIILALSLGFYDGFLGAGVGTFLIFGLVSIYKFDFVRASGNCKIMNFIGNVASVLVFAIRGEINYKIGIPIALCMIIGANLGTRIALMKGSKLIKPIFITMSLTVAVKLLYSMVL</sequence>
<dbReference type="PANTHER" id="PTHR30269:SF0">
    <property type="entry name" value="MEMBRANE TRANSPORTER PROTEIN YFCA-RELATED"/>
    <property type="match status" value="1"/>
</dbReference>
<keyword evidence="4 8" id="KW-1003">Cell membrane</keyword>
<evidence type="ECO:0000256" key="1">
    <source>
        <dbReference type="ARBA" id="ARBA00004651"/>
    </source>
</evidence>
<evidence type="ECO:0000313" key="10">
    <source>
        <dbReference type="EMBL" id="OBR90846.1"/>
    </source>
</evidence>
<keyword evidence="5 8" id="KW-0812">Transmembrane</keyword>
<feature type="transmembrane region" description="Helical" evidence="8">
    <location>
        <begin position="30"/>
        <end position="51"/>
    </location>
</feature>
<keyword evidence="7 8" id="KW-0472">Membrane</keyword>
<reference evidence="10 12" key="2">
    <citation type="journal article" date="2016" name="Front. Microbiol.">
        <title>Industrial Acetogenic Biocatalysts: A Comparative Metabolic and Genomic Analysis.</title>
        <authorList>
            <person name="Bengelsdorf F."/>
            <person name="Poehlein A."/>
            <person name="Sonja S."/>
            <person name="Erz C."/>
            <person name="Hummel T."/>
            <person name="Hoffmeister S."/>
            <person name="Daniel R."/>
            <person name="Durre P."/>
        </authorList>
    </citation>
    <scope>NUCLEOTIDE SEQUENCE [LARGE SCALE GENOMIC DNA]</scope>
    <source>
        <strain evidence="10 12">PTA-10522</strain>
    </source>
</reference>
<dbReference type="InterPro" id="IPR002781">
    <property type="entry name" value="TM_pro_TauE-like"/>
</dbReference>
<dbReference type="PANTHER" id="PTHR30269">
    <property type="entry name" value="TRANSMEMBRANE PROTEIN YFCA"/>
    <property type="match status" value="1"/>
</dbReference>
<comment type="subcellular location">
    <subcellularLocation>
        <location evidence="1 8">Cell membrane</location>
        <topology evidence="1 8">Multi-pass membrane protein</topology>
    </subcellularLocation>
</comment>
<dbReference type="PATRIC" id="fig|1705578.3.peg.806"/>
<proteinExistence type="inferred from homology"/>
<keyword evidence="3" id="KW-0813">Transport</keyword>
<name>A0A166T263_9CLOT</name>
<keyword evidence="6 8" id="KW-1133">Transmembrane helix</keyword>
<evidence type="ECO:0000313" key="11">
    <source>
        <dbReference type="Proteomes" id="UP000077384"/>
    </source>
</evidence>
<gene>
    <name evidence="10" type="ORF">CLCOS_38280</name>
    <name evidence="9" type="ORF">WX73_00428</name>
</gene>